<dbReference type="Proteomes" id="UP000061665">
    <property type="component" value="Unassembled WGS sequence"/>
</dbReference>
<comment type="caution">
    <text evidence="1">The sequence shown here is derived from an EMBL/GenBank/DDBJ whole genome shotgun (WGS) entry which is preliminary data.</text>
</comment>
<reference evidence="1 2" key="1">
    <citation type="submission" date="2015-11" db="EMBL/GenBank/DDBJ databases">
        <title>Expanding the genomic diversity of Burkholderia species for the development of highly accurate diagnostics.</title>
        <authorList>
            <person name="Sahl J."/>
            <person name="Keim P."/>
            <person name="Wagner D."/>
        </authorList>
    </citation>
    <scope>NUCLEOTIDE SEQUENCE [LARGE SCALE GENOMIC DNA]</scope>
    <source>
        <strain evidence="1 2">MSMB2058</strain>
    </source>
</reference>
<dbReference type="EMBL" id="LOZE01000015">
    <property type="protein sequence ID" value="KVM39352.1"/>
    <property type="molecule type" value="Genomic_DNA"/>
</dbReference>
<dbReference type="AlphaFoldDB" id="A0AB73G8Z9"/>
<evidence type="ECO:0000313" key="2">
    <source>
        <dbReference type="Proteomes" id="UP000061665"/>
    </source>
</evidence>
<name>A0AB73G8Z9_9BURK</name>
<gene>
    <name evidence="1" type="ORF">WJ53_25720</name>
</gene>
<protein>
    <recommendedName>
        <fullName evidence="3">Guanylate cyclase domain-containing protein</fullName>
    </recommendedName>
</protein>
<dbReference type="RefSeq" id="WP_059722189.1">
    <property type="nucleotide sequence ID" value="NZ_LOYI01000007.1"/>
</dbReference>
<organism evidence="1 2">
    <name type="scientific">Burkholderia ubonensis</name>
    <dbReference type="NCBI Taxonomy" id="101571"/>
    <lineage>
        <taxon>Bacteria</taxon>
        <taxon>Pseudomonadati</taxon>
        <taxon>Pseudomonadota</taxon>
        <taxon>Betaproteobacteria</taxon>
        <taxon>Burkholderiales</taxon>
        <taxon>Burkholderiaceae</taxon>
        <taxon>Burkholderia</taxon>
        <taxon>Burkholderia cepacia complex</taxon>
    </lineage>
</organism>
<evidence type="ECO:0000313" key="1">
    <source>
        <dbReference type="EMBL" id="KVM39352.1"/>
    </source>
</evidence>
<proteinExistence type="predicted"/>
<dbReference type="SUPFAM" id="SSF55073">
    <property type="entry name" value="Nucleotide cyclase"/>
    <property type="match status" value="1"/>
</dbReference>
<sequence length="207" mass="21973">MEIPPLQHFPAFSMIVDVNSFTALVAQNELGAGVAQFVRDILVGPIAVVEREGGSVIGINGDAIFAILPDAESTFMACVGIAKDLNETCSYLADTDYIASIPAPPSLKIGVEYGILDNSTITTKALGTIPFCIGPATNYAARIIAAGAGNRCHIGPAAYDAGMDAWLSGKTILEVAGKRGEPAYSYYELDLGDTWIEGQRDDGEYYW</sequence>
<dbReference type="Gene3D" id="3.30.70.1230">
    <property type="entry name" value="Nucleotide cyclase"/>
    <property type="match status" value="1"/>
</dbReference>
<dbReference type="InterPro" id="IPR029787">
    <property type="entry name" value="Nucleotide_cyclase"/>
</dbReference>
<accession>A0AB73G8Z9</accession>
<evidence type="ECO:0008006" key="3">
    <source>
        <dbReference type="Google" id="ProtNLM"/>
    </source>
</evidence>